<dbReference type="Proteomes" id="UP001064048">
    <property type="component" value="Chromosome 11"/>
</dbReference>
<accession>A0ACC0JLC0</accession>
<protein>
    <submittedName>
        <fullName evidence="1">Uncharacterized protein</fullName>
    </submittedName>
</protein>
<dbReference type="EMBL" id="CM046111">
    <property type="protein sequence ID" value="KAI8424831.1"/>
    <property type="molecule type" value="Genomic_DNA"/>
</dbReference>
<gene>
    <name evidence="1" type="ORF">MSG28_006759</name>
</gene>
<comment type="caution">
    <text evidence="1">The sequence shown here is derived from an EMBL/GenBank/DDBJ whole genome shotgun (WGS) entry which is preliminary data.</text>
</comment>
<organism evidence="1 2">
    <name type="scientific">Choristoneura fumiferana</name>
    <name type="common">Spruce budworm moth</name>
    <name type="synonym">Archips fumiferana</name>
    <dbReference type="NCBI Taxonomy" id="7141"/>
    <lineage>
        <taxon>Eukaryota</taxon>
        <taxon>Metazoa</taxon>
        <taxon>Ecdysozoa</taxon>
        <taxon>Arthropoda</taxon>
        <taxon>Hexapoda</taxon>
        <taxon>Insecta</taxon>
        <taxon>Pterygota</taxon>
        <taxon>Neoptera</taxon>
        <taxon>Endopterygota</taxon>
        <taxon>Lepidoptera</taxon>
        <taxon>Glossata</taxon>
        <taxon>Ditrysia</taxon>
        <taxon>Tortricoidea</taxon>
        <taxon>Tortricidae</taxon>
        <taxon>Tortricinae</taxon>
        <taxon>Choristoneura</taxon>
    </lineage>
</organism>
<name>A0ACC0JLC0_CHOFU</name>
<reference evidence="1 2" key="1">
    <citation type="journal article" date="2022" name="Genome Biol. Evol.">
        <title>The Spruce Budworm Genome: Reconstructing the Evolutionary History of Antifreeze Proteins.</title>
        <authorList>
            <person name="Beliveau C."/>
            <person name="Gagne P."/>
            <person name="Picq S."/>
            <person name="Vernygora O."/>
            <person name="Keeling C.I."/>
            <person name="Pinkney K."/>
            <person name="Doucet D."/>
            <person name="Wen F."/>
            <person name="Johnston J.S."/>
            <person name="Maaroufi H."/>
            <person name="Boyle B."/>
            <person name="Laroche J."/>
            <person name="Dewar K."/>
            <person name="Juretic N."/>
            <person name="Blackburn G."/>
            <person name="Nisole A."/>
            <person name="Brunet B."/>
            <person name="Brandao M."/>
            <person name="Lumley L."/>
            <person name="Duan J."/>
            <person name="Quan G."/>
            <person name="Lucarotti C.J."/>
            <person name="Roe A.D."/>
            <person name="Sperling F.A.H."/>
            <person name="Levesque R.C."/>
            <person name="Cusson M."/>
        </authorList>
    </citation>
    <scope>NUCLEOTIDE SEQUENCE [LARGE SCALE GENOMIC DNA]</scope>
    <source>
        <strain evidence="1">Glfc:IPQL:Cfum</strain>
    </source>
</reference>
<keyword evidence="2" id="KW-1185">Reference proteome</keyword>
<evidence type="ECO:0000313" key="2">
    <source>
        <dbReference type="Proteomes" id="UP001064048"/>
    </source>
</evidence>
<proteinExistence type="predicted"/>
<evidence type="ECO:0000313" key="1">
    <source>
        <dbReference type="EMBL" id="KAI8424831.1"/>
    </source>
</evidence>
<sequence>MFIHEMVILYNTTFLGDWYEVGRTDNPRQSGDCSRVNFAAADDGVISVRNEVVNRNFYEETTGTLSQEGETSRLTLNLNGFSEPVDFWVLNTNYNNFTLTYKCINISPTQRARGDDAVPHRTPHVGDPTISTATGMSRAVLLATSPSTSLGMRRNVRVHVVHVVLQQRAQAARTAQRHQYGHGLIYRPWAS</sequence>